<gene>
    <name evidence="1" type="ORF">FKX85_15895</name>
</gene>
<dbReference type="RefSeq" id="WP_141615675.1">
    <property type="nucleotide sequence ID" value="NZ_CP041253.1"/>
</dbReference>
<dbReference type="AlphaFoldDB" id="A0A514CKW0"/>
<dbReference type="Proteomes" id="UP000316614">
    <property type="component" value="Chromosome"/>
</dbReference>
<protein>
    <submittedName>
        <fullName evidence="1">IS66 family insertion sequence element accessory protein TnpB</fullName>
    </submittedName>
</protein>
<reference evidence="1 2" key="1">
    <citation type="submission" date="2019-06" db="EMBL/GenBank/DDBJ databases">
        <title>Echinicola alkalisoli sp. nov. isolated from saline soil.</title>
        <authorList>
            <person name="Sun J.-Q."/>
            <person name="Xu L."/>
        </authorList>
    </citation>
    <scope>NUCLEOTIDE SEQUENCE [LARGE SCALE GENOMIC DNA]</scope>
    <source>
        <strain evidence="1 2">LN3S3</strain>
    </source>
</reference>
<keyword evidence="2" id="KW-1185">Reference proteome</keyword>
<evidence type="ECO:0000313" key="1">
    <source>
        <dbReference type="EMBL" id="QDH80442.1"/>
    </source>
</evidence>
<proteinExistence type="predicted"/>
<dbReference type="KEGG" id="echi:FKX85_15895"/>
<dbReference type="EMBL" id="CP041253">
    <property type="protein sequence ID" value="QDH80442.1"/>
    <property type="molecule type" value="Genomic_DNA"/>
</dbReference>
<sequence length="97" mass="11025">MDKREEMLLLMEEFENSGQTQKEFSATMGIGFPKFNYWYRKLKKEKGSGGTADFVRVDTSKPETAGRATLELEYPNGVKLKLSSGDLSLVSHLIRLF</sequence>
<name>A0A514CKW0_9BACT</name>
<organism evidence="1 2">
    <name type="scientific">Echinicola soli</name>
    <dbReference type="NCBI Taxonomy" id="2591634"/>
    <lineage>
        <taxon>Bacteria</taxon>
        <taxon>Pseudomonadati</taxon>
        <taxon>Bacteroidota</taxon>
        <taxon>Cytophagia</taxon>
        <taxon>Cytophagales</taxon>
        <taxon>Cyclobacteriaceae</taxon>
        <taxon>Echinicola</taxon>
    </lineage>
</organism>
<dbReference type="NCBIfam" id="NF047593">
    <property type="entry name" value="IS66_ISAeme5_TnpA"/>
    <property type="match status" value="1"/>
</dbReference>
<evidence type="ECO:0000313" key="2">
    <source>
        <dbReference type="Proteomes" id="UP000316614"/>
    </source>
</evidence>
<dbReference type="OrthoDB" id="671208at2"/>
<accession>A0A514CKW0</accession>